<dbReference type="EMBL" id="CAADFH010000054">
    <property type="protein sequence ID" value="VFJ95919.1"/>
    <property type="molecule type" value="Genomic_DNA"/>
</dbReference>
<proteinExistence type="predicted"/>
<sequence>MKDEGFPSSGGFAGFRAWIHLFISRPVSPMSQVLRNTNVALMGAQPGRAGTKKGFCWFPSGSLGTLSLEVIASGLRAQAVVWEQANITVGVWVAR</sequence>
<evidence type="ECO:0000313" key="1">
    <source>
        <dbReference type="EMBL" id="VFJ95919.1"/>
    </source>
</evidence>
<dbReference type="AlphaFoldDB" id="A0A450UTN8"/>
<accession>A0A450UTN8</accession>
<organism evidence="1">
    <name type="scientific">Candidatus Kentrum sp. LFY</name>
    <dbReference type="NCBI Taxonomy" id="2126342"/>
    <lineage>
        <taxon>Bacteria</taxon>
        <taxon>Pseudomonadati</taxon>
        <taxon>Pseudomonadota</taxon>
        <taxon>Gammaproteobacteria</taxon>
        <taxon>Candidatus Kentrum</taxon>
    </lineage>
</organism>
<reference evidence="1" key="1">
    <citation type="submission" date="2019-02" db="EMBL/GenBank/DDBJ databases">
        <authorList>
            <person name="Gruber-Vodicka R. H."/>
            <person name="Seah K. B. B."/>
        </authorList>
    </citation>
    <scope>NUCLEOTIDE SEQUENCE</scope>
    <source>
        <strain evidence="1">BECK_M6</strain>
    </source>
</reference>
<gene>
    <name evidence="1" type="ORF">BECKLFY1418A_GA0070994_10543</name>
</gene>
<protein>
    <submittedName>
        <fullName evidence="1">Uncharacterized protein</fullName>
    </submittedName>
</protein>
<name>A0A450UTN8_9GAMM</name>